<keyword evidence="4" id="KW-0175">Coiled coil</keyword>
<dbReference type="AlphaFoldDB" id="A0A7I8W5U1"/>
<reference evidence="6 7" key="1">
    <citation type="submission" date="2020-08" db="EMBL/GenBank/DDBJ databases">
        <authorList>
            <person name="Hejnol A."/>
        </authorList>
    </citation>
    <scope>NUCLEOTIDE SEQUENCE [LARGE SCALE GENOMIC DNA]</scope>
</reference>
<feature type="region of interest" description="Disordered" evidence="5">
    <location>
        <begin position="630"/>
        <end position="722"/>
    </location>
</feature>
<feature type="coiled-coil region" evidence="4">
    <location>
        <begin position="464"/>
        <end position="511"/>
    </location>
</feature>
<dbReference type="SUPFAM" id="SSF52047">
    <property type="entry name" value="RNI-like"/>
    <property type="match status" value="1"/>
</dbReference>
<evidence type="ECO:0000256" key="4">
    <source>
        <dbReference type="SAM" id="Coils"/>
    </source>
</evidence>
<dbReference type="Pfam" id="PF13516">
    <property type="entry name" value="LRR_6"/>
    <property type="match status" value="3"/>
</dbReference>
<evidence type="ECO:0000313" key="7">
    <source>
        <dbReference type="Proteomes" id="UP000549394"/>
    </source>
</evidence>
<name>A0A7I8W5U1_9ANNE</name>
<dbReference type="SMART" id="SM00368">
    <property type="entry name" value="LRR_RI"/>
    <property type="match status" value="7"/>
</dbReference>
<evidence type="ECO:0000256" key="5">
    <source>
        <dbReference type="SAM" id="MobiDB-lite"/>
    </source>
</evidence>
<feature type="compositionally biased region" description="Polar residues" evidence="5">
    <location>
        <begin position="647"/>
        <end position="660"/>
    </location>
</feature>
<feature type="region of interest" description="Disordered" evidence="5">
    <location>
        <begin position="567"/>
        <end position="600"/>
    </location>
</feature>
<dbReference type="Gene3D" id="3.80.10.10">
    <property type="entry name" value="Ribonuclease Inhibitor"/>
    <property type="match status" value="1"/>
</dbReference>
<keyword evidence="2" id="KW-0677">Repeat</keyword>
<sequence>MNHPVSHENIEIALEATDDVITITQHTGDVENNSNNPETLSSADNSSSTDEDSLGAMRNEGKSEKKSRRVSFPVDERVVSGYMEAPNPWTAAERCSTEELVEAYKRACEKQGVKPIIKLLSQLMAVSDFYDRNETLSLRGEKIDVKHCETLEEILRRVQFRTLDLEASHLEDECGIAIFDMIEYYESAMRLNISYNRLGPRGWQACSRMIKKTPCLETLEARNCQLNEQSIPFLARTIRMGCHLATLHLENSSLSGRPLMILVAAIKMNETLKEFFLADNRLMPSDGIHLGNMLKYNNHLQLLDLRNNHLQDTGTIHICSGLCEQTVEKGLLTLVLWNNQITYQSMPSLARALILSNCLETLNLGHNNIANEGIHQLKDGLLRNRSLLRIGLQAAKISCEGAIALAEYVTEAKKLLRIDMRENDIKTAGLMALSLSLKVSQSVTRLDLDREPKRETMKDYAVQQRRLLNDISNYMARNRELQQKREEQEEQERIEKELAAEKIQEEEIEQTVVEEQVIPEIKGLNRSQLHLNFSRPHLPNAAELESPAFVTEEHMITWNSEKSRLQTVAEEPPQSSQVEPEKVSENFPQSPMVSSDGHACLKPVTENTTLSPTLSPSSAKKFVVHRVKDESNSHLLVEPRPDEDNTTNKGCSDSIDNSVNIPKDVDSSKDKNELSDSEDVKQTPANNISEGSSYTDKVIEMSEEDDKPIDTSDTSQSVERDSKIENLMEEIVTQHTLLNGTSEAVISNSGDNKDDFEDELNEMLAQVDKKLCIDSPEAVMNKTKEILERPAEDQSTS</sequence>
<dbReference type="Proteomes" id="UP000549394">
    <property type="component" value="Unassembled WGS sequence"/>
</dbReference>
<organism evidence="6 7">
    <name type="scientific">Dimorphilus gyrociliatus</name>
    <dbReference type="NCBI Taxonomy" id="2664684"/>
    <lineage>
        <taxon>Eukaryota</taxon>
        <taxon>Metazoa</taxon>
        <taxon>Spiralia</taxon>
        <taxon>Lophotrochozoa</taxon>
        <taxon>Annelida</taxon>
        <taxon>Polychaeta</taxon>
        <taxon>Polychaeta incertae sedis</taxon>
        <taxon>Dinophilidae</taxon>
        <taxon>Dimorphilus</taxon>
    </lineage>
</organism>
<gene>
    <name evidence="6" type="ORF">DGYR_LOCUS10770</name>
</gene>
<feature type="compositionally biased region" description="Polar residues" evidence="5">
    <location>
        <begin position="27"/>
        <end position="48"/>
    </location>
</feature>
<proteinExistence type="inferred from homology"/>
<evidence type="ECO:0000313" key="6">
    <source>
        <dbReference type="EMBL" id="CAD5123043.1"/>
    </source>
</evidence>
<dbReference type="PANTHER" id="PTHR24112">
    <property type="entry name" value="LEUCINE-RICH REPEAT, ISOFORM F-RELATED"/>
    <property type="match status" value="1"/>
</dbReference>
<evidence type="ECO:0000256" key="3">
    <source>
        <dbReference type="ARBA" id="ARBA00038315"/>
    </source>
</evidence>
<dbReference type="OrthoDB" id="10034042at2759"/>
<dbReference type="EMBL" id="CAJFCJ010000019">
    <property type="protein sequence ID" value="CAD5123043.1"/>
    <property type="molecule type" value="Genomic_DNA"/>
</dbReference>
<dbReference type="InterPro" id="IPR001611">
    <property type="entry name" value="Leu-rich_rpt"/>
</dbReference>
<accession>A0A7I8W5U1</accession>
<comment type="similarity">
    <text evidence="3">Belongs to the PPP1R37 family.</text>
</comment>
<dbReference type="InterPro" id="IPR051279">
    <property type="entry name" value="PP1-Reg/Actin-Interact_Protein"/>
</dbReference>
<evidence type="ECO:0000256" key="2">
    <source>
        <dbReference type="ARBA" id="ARBA00022737"/>
    </source>
</evidence>
<evidence type="ECO:0000256" key="1">
    <source>
        <dbReference type="ARBA" id="ARBA00022614"/>
    </source>
</evidence>
<dbReference type="InterPro" id="IPR032675">
    <property type="entry name" value="LRR_dom_sf"/>
</dbReference>
<feature type="compositionally biased region" description="Basic and acidic residues" evidence="5">
    <location>
        <begin position="663"/>
        <end position="681"/>
    </location>
</feature>
<feature type="compositionally biased region" description="Basic and acidic residues" evidence="5">
    <location>
        <begin position="630"/>
        <end position="643"/>
    </location>
</feature>
<dbReference type="CDD" id="cd00116">
    <property type="entry name" value="LRR_RI"/>
    <property type="match status" value="1"/>
</dbReference>
<protein>
    <submittedName>
        <fullName evidence="6">DgyrCDS11422</fullName>
    </submittedName>
</protein>
<keyword evidence="7" id="KW-1185">Reference proteome</keyword>
<keyword evidence="1" id="KW-0433">Leucine-rich repeat</keyword>
<dbReference type="PANTHER" id="PTHR24112:SF9">
    <property type="entry name" value="PROTEIN PHOSPHATASE 1 REGULATORY SUBUNIT 37"/>
    <property type="match status" value="1"/>
</dbReference>
<comment type="caution">
    <text evidence="6">The sequence shown here is derived from an EMBL/GenBank/DDBJ whole genome shotgun (WGS) entry which is preliminary data.</text>
</comment>
<feature type="compositionally biased region" description="Polar residues" evidence="5">
    <location>
        <begin position="683"/>
        <end position="695"/>
    </location>
</feature>
<feature type="region of interest" description="Disordered" evidence="5">
    <location>
        <begin position="27"/>
        <end position="69"/>
    </location>
</feature>